<feature type="transmembrane region" description="Helical" evidence="7">
    <location>
        <begin position="221"/>
        <end position="241"/>
    </location>
</feature>
<dbReference type="PROSITE" id="PS50850">
    <property type="entry name" value="MFS"/>
    <property type="match status" value="1"/>
</dbReference>
<evidence type="ECO:0000256" key="7">
    <source>
        <dbReference type="SAM" id="Phobius"/>
    </source>
</evidence>
<feature type="transmembrane region" description="Helical" evidence="7">
    <location>
        <begin position="59"/>
        <end position="76"/>
    </location>
</feature>
<feature type="transmembrane region" description="Helical" evidence="7">
    <location>
        <begin position="352"/>
        <end position="373"/>
    </location>
</feature>
<dbReference type="InterPro" id="IPR053717">
    <property type="entry name" value="MerB_lyase_sf"/>
</dbReference>
<feature type="domain" description="Major facilitator superfamily (MFS) profile" evidence="8">
    <location>
        <begin position="61"/>
        <end position="442"/>
    </location>
</feature>
<dbReference type="PANTHER" id="PTHR43791:SF3">
    <property type="entry name" value="MAJOR FACILITATOR SUPERFAMILY (MFS) PROFILE DOMAIN-CONTAINING PROTEIN"/>
    <property type="match status" value="1"/>
</dbReference>
<reference evidence="9" key="1">
    <citation type="submission" date="2020-10" db="EMBL/GenBank/DDBJ databases">
        <title>High-Quality Genome Resource of Clonostachys rosea strain S41 by Oxford Nanopore Long-Read Sequencing.</title>
        <authorList>
            <person name="Wang H."/>
        </authorList>
    </citation>
    <scope>NUCLEOTIDE SEQUENCE</scope>
    <source>
        <strain evidence="9">S41</strain>
    </source>
</reference>
<gene>
    <name evidence="9" type="ORF">IM811_016484</name>
</gene>
<dbReference type="Pfam" id="PF07690">
    <property type="entry name" value="MFS_1"/>
    <property type="match status" value="1"/>
</dbReference>
<feature type="transmembrane region" description="Helical" evidence="7">
    <location>
        <begin position="261"/>
        <end position="284"/>
    </location>
</feature>
<evidence type="ECO:0000313" key="9">
    <source>
        <dbReference type="EMBL" id="KAF9748689.1"/>
    </source>
</evidence>
<dbReference type="Gene3D" id="3.30.450.410">
    <property type="match status" value="1"/>
</dbReference>
<proteinExistence type="predicted"/>
<protein>
    <recommendedName>
        <fullName evidence="8">Major facilitator superfamily (MFS) profile domain-containing protein</fullName>
    </recommendedName>
</protein>
<evidence type="ECO:0000256" key="1">
    <source>
        <dbReference type="ARBA" id="ARBA00004141"/>
    </source>
</evidence>
<evidence type="ECO:0000256" key="3">
    <source>
        <dbReference type="ARBA" id="ARBA00022692"/>
    </source>
</evidence>
<dbReference type="GO" id="GO:0016020">
    <property type="term" value="C:membrane"/>
    <property type="evidence" value="ECO:0007669"/>
    <property type="project" value="UniProtKB-SubCell"/>
</dbReference>
<dbReference type="GO" id="GO:0018836">
    <property type="term" value="F:alkylmercury lyase activity"/>
    <property type="evidence" value="ECO:0007669"/>
    <property type="project" value="InterPro"/>
</dbReference>
<dbReference type="Pfam" id="PF03243">
    <property type="entry name" value="MerB"/>
    <property type="match status" value="1"/>
</dbReference>
<dbReference type="PANTHER" id="PTHR43791">
    <property type="entry name" value="PERMEASE-RELATED"/>
    <property type="match status" value="1"/>
</dbReference>
<dbReference type="InterPro" id="IPR004927">
    <property type="entry name" value="MerB"/>
</dbReference>
<feature type="transmembrane region" description="Helical" evidence="7">
    <location>
        <begin position="328"/>
        <end position="346"/>
    </location>
</feature>
<accession>A0A8H7KAZ2</accession>
<comment type="subcellular location">
    <subcellularLocation>
        <location evidence="1">Membrane</location>
        <topology evidence="1">Multi-pass membrane protein</topology>
    </subcellularLocation>
</comment>
<organism evidence="9 10">
    <name type="scientific">Bionectria ochroleuca</name>
    <name type="common">Gliocladium roseum</name>
    <dbReference type="NCBI Taxonomy" id="29856"/>
    <lineage>
        <taxon>Eukaryota</taxon>
        <taxon>Fungi</taxon>
        <taxon>Dikarya</taxon>
        <taxon>Ascomycota</taxon>
        <taxon>Pezizomycotina</taxon>
        <taxon>Sordariomycetes</taxon>
        <taxon>Hypocreomycetidae</taxon>
        <taxon>Hypocreales</taxon>
        <taxon>Bionectriaceae</taxon>
        <taxon>Clonostachys</taxon>
    </lineage>
</organism>
<feature type="transmembrane region" description="Helical" evidence="7">
    <location>
        <begin position="385"/>
        <end position="405"/>
    </location>
</feature>
<dbReference type="AlphaFoldDB" id="A0A8H7KAZ2"/>
<dbReference type="InterPro" id="IPR020846">
    <property type="entry name" value="MFS_dom"/>
</dbReference>
<feature type="region of interest" description="Disordered" evidence="6">
    <location>
        <begin position="1"/>
        <end position="25"/>
    </location>
</feature>
<feature type="transmembrane region" description="Helical" evidence="7">
    <location>
        <begin position="127"/>
        <end position="146"/>
    </location>
</feature>
<evidence type="ECO:0000313" key="10">
    <source>
        <dbReference type="Proteomes" id="UP000616885"/>
    </source>
</evidence>
<feature type="transmembrane region" description="Helical" evidence="7">
    <location>
        <begin position="158"/>
        <end position="178"/>
    </location>
</feature>
<dbReference type="SUPFAM" id="SSF160387">
    <property type="entry name" value="NosL/MerB-like"/>
    <property type="match status" value="1"/>
</dbReference>
<evidence type="ECO:0000256" key="2">
    <source>
        <dbReference type="ARBA" id="ARBA00022448"/>
    </source>
</evidence>
<comment type="caution">
    <text evidence="9">The sequence shown here is derived from an EMBL/GenBank/DDBJ whole genome shotgun (WGS) entry which is preliminary data.</text>
</comment>
<keyword evidence="5 7" id="KW-0472">Membrane</keyword>
<sequence length="745" mass="82791">MPTSENRAPASALPNPSQKADKSPLPVEHKEYGEVGLEGVGGSAIDPHRLARTIRKMDIVVLPIMTVILAFCFIDRTNMGLAMVVGMGSELRFDSYGYSTALLVFFPGYALFVLPSNYILSKTSVRYWLTFLSLAFGFLTLAAGLVRTFGGLVAVRALLGICDAGVFPTIIVVASSWYPRYYFGKRMTAISSGASLISALSGVLAWAFSRISTPNYSGWRYIFILEGAITVLAAFCAFFAIDEYPNKSRFLSEEQRDIAIWVFGILYMLNVATTYGLAYFIPLILNGKMGFSGAISQLLSTPPYFYGFILAVTVSSISDRYHIRSPFIIFLHLNVILGITLTRWGPNTASQYLGLFFCLGASVVSGPMIVVYGQNNAPTRAKRSVSSGVQLSLGAVGGIIGSTVFRSQDSPTYTPGTVFFTHFEYEERLFMKVSRLNGLKIKGLDLSHHPIIATHYAGKLSRHAVRLVAAEGIPDVKMDKFQNKKLFINIMHIWMTDYGAFPGCASEPYDLTPESKKLRRFIIQYFMDNQQGPNIHTIQRELGFSQEVLWHSIDQLHIGVQVMVTPGTELSLMKMPPFSYVPTRHEGTLDDGRKYNLGCGGEAAAAHKLFPGKEMTVKSLCPCCWEPITHKWKDGQLLSVDAPNAVIHIGRKPDDWSKNFVYTCENINYFKDLEHVAVWEKQFSEKKGATMPIAKVYEWVKPQAEARYWDYDQPPDVVSSKSLVSTSLQGLNKAGFDVSAWEGLY</sequence>
<keyword evidence="3 7" id="KW-0812">Transmembrane</keyword>
<keyword evidence="4 7" id="KW-1133">Transmembrane helix</keyword>
<keyword evidence="2" id="KW-0813">Transport</keyword>
<dbReference type="InterPro" id="IPR036259">
    <property type="entry name" value="MFS_trans_sf"/>
</dbReference>
<dbReference type="GO" id="GO:0022857">
    <property type="term" value="F:transmembrane transporter activity"/>
    <property type="evidence" value="ECO:0007669"/>
    <property type="project" value="InterPro"/>
</dbReference>
<dbReference type="InterPro" id="IPR011701">
    <property type="entry name" value="MFS"/>
</dbReference>
<evidence type="ECO:0000256" key="4">
    <source>
        <dbReference type="ARBA" id="ARBA00022989"/>
    </source>
</evidence>
<evidence type="ECO:0000256" key="6">
    <source>
        <dbReference type="SAM" id="MobiDB-lite"/>
    </source>
</evidence>
<evidence type="ECO:0000259" key="8">
    <source>
        <dbReference type="PROSITE" id="PS50850"/>
    </source>
</evidence>
<dbReference type="Proteomes" id="UP000616885">
    <property type="component" value="Unassembled WGS sequence"/>
</dbReference>
<dbReference type="SUPFAM" id="SSF103473">
    <property type="entry name" value="MFS general substrate transporter"/>
    <property type="match status" value="1"/>
</dbReference>
<feature type="transmembrane region" description="Helical" evidence="7">
    <location>
        <begin position="190"/>
        <end position="209"/>
    </location>
</feature>
<dbReference type="EMBL" id="JADCTT010000008">
    <property type="protein sequence ID" value="KAF9748689.1"/>
    <property type="molecule type" value="Genomic_DNA"/>
</dbReference>
<name>A0A8H7KAZ2_BIOOC</name>
<dbReference type="Gene3D" id="1.20.1250.20">
    <property type="entry name" value="MFS general substrate transporter like domains"/>
    <property type="match status" value="2"/>
</dbReference>
<feature type="transmembrane region" description="Helical" evidence="7">
    <location>
        <begin position="96"/>
        <end position="115"/>
    </location>
</feature>
<feature type="transmembrane region" description="Helical" evidence="7">
    <location>
        <begin position="304"/>
        <end position="321"/>
    </location>
</feature>
<evidence type="ECO:0000256" key="5">
    <source>
        <dbReference type="ARBA" id="ARBA00023136"/>
    </source>
</evidence>